<evidence type="ECO:0000313" key="2">
    <source>
        <dbReference type="EMBL" id="KLK88238.1"/>
    </source>
</evidence>
<dbReference type="PATRIC" id="fig|1550566.3.peg.881"/>
<dbReference type="STRING" id="1550566.SZ63_04110"/>
<organism evidence="2 3">
    <name type="scientific">Methanoculleus sediminis</name>
    <dbReference type="NCBI Taxonomy" id="1550566"/>
    <lineage>
        <taxon>Archaea</taxon>
        <taxon>Methanobacteriati</taxon>
        <taxon>Methanobacteriota</taxon>
        <taxon>Stenosarchaea group</taxon>
        <taxon>Methanomicrobia</taxon>
        <taxon>Methanomicrobiales</taxon>
        <taxon>Methanomicrobiaceae</taxon>
        <taxon>Methanoculleus</taxon>
    </lineage>
</organism>
<dbReference type="SUPFAM" id="SSF53807">
    <property type="entry name" value="Helical backbone' metal receptor"/>
    <property type="match status" value="1"/>
</dbReference>
<comment type="caution">
    <text evidence="2">The sequence shown here is derived from an EMBL/GenBank/DDBJ whole genome shotgun (WGS) entry which is preliminary data.</text>
</comment>
<feature type="domain" description="Nitrogenase/oxidoreductase component 1" evidence="1">
    <location>
        <begin position="16"/>
        <end position="177"/>
    </location>
</feature>
<name>A0A0H1QZ77_9EURY</name>
<accession>A0A0H1QZ77</accession>
<keyword evidence="3" id="KW-1185">Reference proteome</keyword>
<evidence type="ECO:0000313" key="3">
    <source>
        <dbReference type="Proteomes" id="UP000035301"/>
    </source>
</evidence>
<sequence>MPEEQQTPCENPLWPCAMTGAVACLSGFEDVAVVVHGSSGCYFYPASLVGVPIHGTFLVENEIIFGTESRLAEVIRELAGRYARIAVVNTCVPAIMGEDIGDLADEGQVLVVDSPGFLGDLEAGYRRALDTIAPEVDPDVLGVNIDGICRTDPFCRGNALEARRLLGLAGVGVATTFCLDRYAATRRAAPFTVGTDPDLASGVGTSCGSLLGLDAVGEAFERLGAEIDGADIRPVMDEVAWADARIRKACEKYLRRFDPPRVAIAGGAAYASFAADLLDRYLGAEIACVAARNSPGTSGGGIIHTTDFSVIRETIRGAEPDLILGSTYEAAIAPGAAFVGLTPPLRDRVALSSHAIAGVEGALRLMEEVLNACINRNRRPGGEGAEFF</sequence>
<dbReference type="PANTHER" id="PTHR42956:SF1">
    <property type="entry name" value="NITROGENASE IRON-MOLYBDENUM COFACTOR BIOSYNTHESIS PROTEIN NIFE"/>
    <property type="match status" value="1"/>
</dbReference>
<dbReference type="OrthoDB" id="106484at2157"/>
<dbReference type="Proteomes" id="UP000035301">
    <property type="component" value="Unassembled WGS sequence"/>
</dbReference>
<feature type="domain" description="Nitrogenase/oxidoreductase component 1" evidence="1">
    <location>
        <begin position="206"/>
        <end position="373"/>
    </location>
</feature>
<dbReference type="AlphaFoldDB" id="A0A0H1QZ77"/>
<dbReference type="InterPro" id="IPR000510">
    <property type="entry name" value="Nase/OxRdtase_comp1"/>
</dbReference>
<evidence type="ECO:0000259" key="1">
    <source>
        <dbReference type="Pfam" id="PF00148"/>
    </source>
</evidence>
<dbReference type="EMBL" id="JXOJ01000002">
    <property type="protein sequence ID" value="KLK88238.1"/>
    <property type="molecule type" value="Genomic_DNA"/>
</dbReference>
<dbReference type="RefSeq" id="WP_048181622.1">
    <property type="nucleotide sequence ID" value="NZ_JXOJ01000002.1"/>
</dbReference>
<proteinExistence type="predicted"/>
<gene>
    <name evidence="2" type="ORF">SZ63_04110</name>
</gene>
<dbReference type="GO" id="GO:0016491">
    <property type="term" value="F:oxidoreductase activity"/>
    <property type="evidence" value="ECO:0007669"/>
    <property type="project" value="InterPro"/>
</dbReference>
<dbReference type="Pfam" id="PF00148">
    <property type="entry name" value="Oxidored_nitro"/>
    <property type="match status" value="2"/>
</dbReference>
<dbReference type="Gene3D" id="3.40.50.1980">
    <property type="entry name" value="Nitrogenase molybdenum iron protein domain"/>
    <property type="match status" value="2"/>
</dbReference>
<reference evidence="2 3" key="1">
    <citation type="journal article" date="2015" name="Int. J. Syst. Evol. Microbiol.">
        <title>Methanoculleus sediminis sp. nov., a methanogen from sediments near a submarine mud volcano.</title>
        <authorList>
            <person name="Chen S.C."/>
            <person name="Chen M.F."/>
            <person name="Lai M.C."/>
            <person name="Weng C.Y."/>
            <person name="Wu S.Y."/>
            <person name="Lin S."/>
            <person name="Yang T.F."/>
            <person name="Chen P.C."/>
        </authorList>
    </citation>
    <scope>NUCLEOTIDE SEQUENCE [LARGE SCALE GENOMIC DNA]</scope>
    <source>
        <strain evidence="2 3">S3Fa</strain>
    </source>
</reference>
<dbReference type="InterPro" id="IPR049939">
    <property type="entry name" value="NifE-like"/>
</dbReference>
<dbReference type="PANTHER" id="PTHR42956">
    <property type="entry name" value="NITROGENASE IRON-MOLYBDENUM COFACTOR BIOSYNTHESIS PROTEIN NIFE"/>
    <property type="match status" value="1"/>
</dbReference>
<protein>
    <submittedName>
        <fullName evidence="2">Oxidoreductase</fullName>
    </submittedName>
</protein>